<dbReference type="InterPro" id="IPR001792">
    <property type="entry name" value="Acylphosphatase-like_dom"/>
</dbReference>
<reference evidence="2" key="1">
    <citation type="journal article" date="2014" name="Front. Microbiol.">
        <title>High frequency of phylogenetically diverse reductive dehalogenase-homologous genes in deep subseafloor sedimentary metagenomes.</title>
        <authorList>
            <person name="Kawai M."/>
            <person name="Futagami T."/>
            <person name="Toyoda A."/>
            <person name="Takaki Y."/>
            <person name="Nishi S."/>
            <person name="Hori S."/>
            <person name="Arai W."/>
            <person name="Tsubouchi T."/>
            <person name="Morono Y."/>
            <person name="Uchiyama I."/>
            <person name="Ito T."/>
            <person name="Fujiyama A."/>
            <person name="Inagaki F."/>
            <person name="Takami H."/>
        </authorList>
    </citation>
    <scope>NUCLEOTIDE SEQUENCE</scope>
    <source>
        <strain evidence="2">Expedition CK06-06</strain>
    </source>
</reference>
<dbReference type="EMBL" id="BARV01033400">
    <property type="protein sequence ID" value="GAI49895.1"/>
    <property type="molecule type" value="Genomic_DNA"/>
</dbReference>
<dbReference type="PROSITE" id="PS00150">
    <property type="entry name" value="ACYLPHOSPHATASE_1"/>
    <property type="match status" value="1"/>
</dbReference>
<dbReference type="AlphaFoldDB" id="X1QFT1"/>
<dbReference type="GO" id="GO:0003998">
    <property type="term" value="F:acylphosphatase activity"/>
    <property type="evidence" value="ECO:0007669"/>
    <property type="project" value="InterPro"/>
</dbReference>
<organism evidence="2">
    <name type="scientific">marine sediment metagenome</name>
    <dbReference type="NCBI Taxonomy" id="412755"/>
    <lineage>
        <taxon>unclassified sequences</taxon>
        <taxon>metagenomes</taxon>
        <taxon>ecological metagenomes</taxon>
    </lineage>
</organism>
<protein>
    <recommendedName>
        <fullName evidence="1">Acylphosphatase-like domain-containing protein</fullName>
    </recommendedName>
</protein>
<dbReference type="SUPFAM" id="SSF54975">
    <property type="entry name" value="Acylphosphatase/BLUF domain-like"/>
    <property type="match status" value="1"/>
</dbReference>
<dbReference type="Gene3D" id="3.30.70.100">
    <property type="match status" value="1"/>
</dbReference>
<dbReference type="PANTHER" id="PTHR47268">
    <property type="entry name" value="ACYLPHOSPHATASE"/>
    <property type="match status" value="1"/>
</dbReference>
<dbReference type="PANTHER" id="PTHR47268:SF4">
    <property type="entry name" value="ACYLPHOSPHATASE"/>
    <property type="match status" value="1"/>
</dbReference>
<comment type="caution">
    <text evidence="2">The sequence shown here is derived from an EMBL/GenBank/DDBJ whole genome shotgun (WGS) entry which is preliminary data.</text>
</comment>
<dbReference type="Pfam" id="PF00708">
    <property type="entry name" value="Acylphosphatase"/>
    <property type="match status" value="1"/>
</dbReference>
<feature type="domain" description="Acylphosphatase-like" evidence="1">
    <location>
        <begin position="6"/>
        <end position="94"/>
    </location>
</feature>
<dbReference type="PROSITE" id="PS51160">
    <property type="entry name" value="ACYLPHOSPHATASE_3"/>
    <property type="match status" value="1"/>
</dbReference>
<name>X1QFT1_9ZZZZ</name>
<dbReference type="InterPro" id="IPR020456">
    <property type="entry name" value="Acylphosphatase"/>
</dbReference>
<evidence type="ECO:0000313" key="2">
    <source>
        <dbReference type="EMBL" id="GAI49895.1"/>
    </source>
</evidence>
<accession>X1QFT1</accession>
<gene>
    <name evidence="2" type="ORF">S06H3_52507</name>
</gene>
<dbReference type="InterPro" id="IPR036046">
    <property type="entry name" value="Acylphosphatase-like_dom_sf"/>
</dbReference>
<proteinExistence type="predicted"/>
<evidence type="ECO:0000259" key="1">
    <source>
        <dbReference type="PROSITE" id="PS51160"/>
    </source>
</evidence>
<dbReference type="InterPro" id="IPR017968">
    <property type="entry name" value="Acylphosphatase_CS"/>
</dbReference>
<sequence>MADLASVRVIVYGCVQGVFFRAFASRRARELGLTGYVCNLPGREAVEVNAEGERKQLEKIIDYLKLGPPTARVGKVVTKWSEYTGNYSGFSIRY</sequence>